<protein>
    <submittedName>
        <fullName evidence="1">Uncharacterized protein</fullName>
    </submittedName>
</protein>
<name>A0A5P3AHU9_9RHOB</name>
<proteinExistence type="predicted"/>
<dbReference type="Proteomes" id="UP000325785">
    <property type="component" value="Chromosome"/>
</dbReference>
<dbReference type="KEGG" id="rid:RIdsm_04027"/>
<evidence type="ECO:0000313" key="2">
    <source>
        <dbReference type="Proteomes" id="UP000325785"/>
    </source>
</evidence>
<dbReference type="EMBL" id="CP031598">
    <property type="protein sequence ID" value="QEW28200.1"/>
    <property type="molecule type" value="Genomic_DNA"/>
</dbReference>
<organism evidence="1 2">
    <name type="scientific">Roseovarius indicus</name>
    <dbReference type="NCBI Taxonomy" id="540747"/>
    <lineage>
        <taxon>Bacteria</taxon>
        <taxon>Pseudomonadati</taxon>
        <taxon>Pseudomonadota</taxon>
        <taxon>Alphaproteobacteria</taxon>
        <taxon>Rhodobacterales</taxon>
        <taxon>Roseobacteraceae</taxon>
        <taxon>Roseovarius</taxon>
    </lineage>
</organism>
<accession>A0A5P3AHU9</accession>
<dbReference type="AlphaFoldDB" id="A0A5P3AHU9"/>
<evidence type="ECO:0000313" key="1">
    <source>
        <dbReference type="EMBL" id="QEW28200.1"/>
    </source>
</evidence>
<gene>
    <name evidence="1" type="ORF">RIdsm_04027</name>
</gene>
<sequence length="189" mass="21684">MHQMPNFVERYVSQSMVSHLSGIKNDVLRDWRRRQILDGVGEQNDSRRWQYSLHETVELAIVRELLPSIPTIVVCQWIAGISVIPVTYALRKHDGVVFLDTARPHKRFWAFRVSTKIYGEQDENEYLNTRSAETIEELWQVTDPTAHAHVIDADRLALSLPRDLRRVMLHGLAGPGRDGVYIEIGGEDG</sequence>
<reference evidence="1 2" key="1">
    <citation type="submission" date="2018-08" db="EMBL/GenBank/DDBJ databases">
        <title>Genetic Globetrotter - A new plasmid hitch-hiking vast phylogenetic and geographic distances.</title>
        <authorList>
            <person name="Vollmers J."/>
            <person name="Petersen J."/>
        </authorList>
    </citation>
    <scope>NUCLEOTIDE SEQUENCE [LARGE SCALE GENOMIC DNA]</scope>
    <source>
        <strain evidence="1 2">DSM 26383</strain>
    </source>
</reference>